<protein>
    <submittedName>
        <fullName evidence="1">Uncharacterized protein</fullName>
    </submittedName>
</protein>
<dbReference type="AlphaFoldDB" id="A0A6J4NC92"/>
<reference evidence="1" key="1">
    <citation type="submission" date="2020-02" db="EMBL/GenBank/DDBJ databases">
        <authorList>
            <person name="Meier V. D."/>
        </authorList>
    </citation>
    <scope>NUCLEOTIDE SEQUENCE</scope>
    <source>
        <strain evidence="1">AVDCRST_MAG66</strain>
    </source>
</reference>
<accession>A0A6J4NC92</accession>
<organism evidence="1">
    <name type="scientific">uncultured Pseudonocardia sp</name>
    <dbReference type="NCBI Taxonomy" id="211455"/>
    <lineage>
        <taxon>Bacteria</taxon>
        <taxon>Bacillati</taxon>
        <taxon>Actinomycetota</taxon>
        <taxon>Actinomycetes</taxon>
        <taxon>Pseudonocardiales</taxon>
        <taxon>Pseudonocardiaceae</taxon>
        <taxon>Pseudonocardia</taxon>
        <taxon>environmental samples</taxon>
    </lineage>
</organism>
<dbReference type="EMBL" id="CADCUS010000035">
    <property type="protein sequence ID" value="CAA9380288.1"/>
    <property type="molecule type" value="Genomic_DNA"/>
</dbReference>
<gene>
    <name evidence="1" type="ORF">AVDCRST_MAG66-235</name>
</gene>
<proteinExistence type="predicted"/>
<evidence type="ECO:0000313" key="1">
    <source>
        <dbReference type="EMBL" id="CAA9380288.1"/>
    </source>
</evidence>
<sequence length="257" mass="29322">MPTKRSAPAETVIAVEDFLCQLVTEKLHAFWSESRATWDLDSGLRRPADRRQDYLTLLATIRTVQDALDELAGRYGYRAKRNGADFAEIGAAAGISRQAARQRHLRQTVLKPVTMSGGPWDGRLMKVLLGEFTVSLPALDPWLEDRPWLRERLDPDDDPVYAVYQRCRDNPEMYRFQRYENPDGTPTDEPDHSLRIYRLADGWGLHSWSLTHYAKRVDPGVRGESSRLSPDAAAQLRSLIAEIAQQRDGIEDDQMRT</sequence>
<name>A0A6J4NC92_9PSEU</name>